<organism evidence="4 5">
    <name type="scientific">Rhamnusium bicolor</name>
    <dbReference type="NCBI Taxonomy" id="1586634"/>
    <lineage>
        <taxon>Eukaryota</taxon>
        <taxon>Metazoa</taxon>
        <taxon>Ecdysozoa</taxon>
        <taxon>Arthropoda</taxon>
        <taxon>Hexapoda</taxon>
        <taxon>Insecta</taxon>
        <taxon>Pterygota</taxon>
        <taxon>Neoptera</taxon>
        <taxon>Endopterygota</taxon>
        <taxon>Coleoptera</taxon>
        <taxon>Polyphaga</taxon>
        <taxon>Cucujiformia</taxon>
        <taxon>Chrysomeloidea</taxon>
        <taxon>Cerambycidae</taxon>
        <taxon>Lepturinae</taxon>
        <taxon>Rhagiini</taxon>
        <taxon>Rhamnusium</taxon>
    </lineage>
</organism>
<proteinExistence type="predicted"/>
<name>A0AAV8XJV0_9CUCU</name>
<accession>A0AAV8XJV0</accession>
<dbReference type="Pfam" id="PF13359">
    <property type="entry name" value="DDE_Tnp_4"/>
    <property type="match status" value="1"/>
</dbReference>
<evidence type="ECO:0000256" key="2">
    <source>
        <dbReference type="ARBA" id="ARBA00022723"/>
    </source>
</evidence>
<reference evidence="4" key="1">
    <citation type="journal article" date="2023" name="Insect Mol. Biol.">
        <title>Genome sequencing provides insights into the evolution of gene families encoding plant cell wall-degrading enzymes in longhorned beetles.</title>
        <authorList>
            <person name="Shin N.R."/>
            <person name="Okamura Y."/>
            <person name="Kirsch R."/>
            <person name="Pauchet Y."/>
        </authorList>
    </citation>
    <scope>NUCLEOTIDE SEQUENCE</scope>
    <source>
        <strain evidence="4">RBIC_L_NR</strain>
    </source>
</reference>
<gene>
    <name evidence="4" type="ORF">NQ314_011238</name>
</gene>
<dbReference type="EMBL" id="JANEYF010003120">
    <property type="protein sequence ID" value="KAJ8939084.1"/>
    <property type="molecule type" value="Genomic_DNA"/>
</dbReference>
<dbReference type="AlphaFoldDB" id="A0AAV8XJV0"/>
<dbReference type="Proteomes" id="UP001162156">
    <property type="component" value="Unassembled WGS sequence"/>
</dbReference>
<dbReference type="GO" id="GO:0046872">
    <property type="term" value="F:metal ion binding"/>
    <property type="evidence" value="ECO:0007669"/>
    <property type="project" value="UniProtKB-KW"/>
</dbReference>
<feature type="domain" description="DDE Tnp4" evidence="3">
    <location>
        <begin position="37"/>
        <end position="138"/>
    </location>
</feature>
<keyword evidence="5" id="KW-1185">Reference proteome</keyword>
<evidence type="ECO:0000256" key="1">
    <source>
        <dbReference type="ARBA" id="ARBA00001968"/>
    </source>
</evidence>
<protein>
    <recommendedName>
        <fullName evidence="3">DDE Tnp4 domain-containing protein</fullName>
    </recommendedName>
</protein>
<comment type="cofactor">
    <cofactor evidence="1">
        <name>a divalent metal cation</name>
        <dbReference type="ChEBI" id="CHEBI:60240"/>
    </cofactor>
</comment>
<evidence type="ECO:0000313" key="5">
    <source>
        <dbReference type="Proteomes" id="UP001162156"/>
    </source>
</evidence>
<sequence>MVIFTAPYMPVPDEAKWNAVANRYYKLWNIPNCIGVIDGEHIRIKKLCKTGSQNFSYKGYFSVVSMALADADGMFITIDVGNYGGNSDGAVFKTSKLGRLIRQKNLNIPPPRPLPHDGEDNAFPFYFCGDEAFPLRKKHYASISTKSFKRYKKNI</sequence>
<comment type="caution">
    <text evidence="4">The sequence shown here is derived from an EMBL/GenBank/DDBJ whole genome shotgun (WGS) entry which is preliminary data.</text>
</comment>
<evidence type="ECO:0000259" key="3">
    <source>
        <dbReference type="Pfam" id="PF13359"/>
    </source>
</evidence>
<dbReference type="InterPro" id="IPR027806">
    <property type="entry name" value="HARBI1_dom"/>
</dbReference>
<evidence type="ECO:0000313" key="4">
    <source>
        <dbReference type="EMBL" id="KAJ8939084.1"/>
    </source>
</evidence>
<keyword evidence="2" id="KW-0479">Metal-binding</keyword>